<keyword evidence="2 6" id="KW-0349">Heme</keyword>
<dbReference type="GO" id="GO:0004497">
    <property type="term" value="F:monooxygenase activity"/>
    <property type="evidence" value="ECO:0007669"/>
    <property type="project" value="UniProtKB-KW"/>
</dbReference>
<protein>
    <recommendedName>
        <fullName evidence="10">Cytochrome P450</fullName>
    </recommendedName>
</protein>
<dbReference type="PANTHER" id="PTHR24289:SF1">
    <property type="entry name" value="STEROID 17-ALPHA-HYDROXYLASE_17,20 LYASE"/>
    <property type="match status" value="1"/>
</dbReference>
<dbReference type="GeneID" id="19274691"/>
<organism evidence="8 9">
    <name type="scientific">Pestalotiopsis fici (strain W106-1 / CGMCC3.15140)</name>
    <dbReference type="NCBI Taxonomy" id="1229662"/>
    <lineage>
        <taxon>Eukaryota</taxon>
        <taxon>Fungi</taxon>
        <taxon>Dikarya</taxon>
        <taxon>Ascomycota</taxon>
        <taxon>Pezizomycotina</taxon>
        <taxon>Sordariomycetes</taxon>
        <taxon>Xylariomycetidae</taxon>
        <taxon>Amphisphaeriales</taxon>
        <taxon>Sporocadaceae</taxon>
        <taxon>Pestalotiopsis</taxon>
    </lineage>
</organism>
<keyword evidence="3 6" id="KW-0479">Metal-binding</keyword>
<feature type="binding site" description="axial binding residue" evidence="6">
    <location>
        <position position="313"/>
    </location>
    <ligand>
        <name>heme</name>
        <dbReference type="ChEBI" id="CHEBI:30413"/>
    </ligand>
    <ligandPart>
        <name>Fe</name>
        <dbReference type="ChEBI" id="CHEBI:18248"/>
    </ligandPart>
</feature>
<dbReference type="RefSeq" id="XP_007836450.1">
    <property type="nucleotide sequence ID" value="XM_007838259.1"/>
</dbReference>
<dbReference type="GO" id="GO:0005506">
    <property type="term" value="F:iron ion binding"/>
    <property type="evidence" value="ECO:0007669"/>
    <property type="project" value="InterPro"/>
</dbReference>
<evidence type="ECO:0000256" key="7">
    <source>
        <dbReference type="RuleBase" id="RU000461"/>
    </source>
</evidence>
<dbReference type="InterPro" id="IPR017972">
    <property type="entry name" value="Cyt_P450_CS"/>
</dbReference>
<dbReference type="KEGG" id="pfy:PFICI_09678"/>
<sequence>MGLVNGPEWRQTRLCIAEAFAQRSIAGAIGRVTEITREYMAELEANGRLAQQMLNPGRDLRLLPFWIMADYLYGRLSPEQHSQLEALVPLRDSLFQRVIQGGATRFSWSQYLPSTANRDLNDFKARWKQFNDVAYTACKEQGHAPPIVRMLEAYRDGSITMDNMLQTMDEMLFGNLDVTAGGLTWNPLFMAAYPGVQAQLRQELRRELGDGRKAWEAYLLRSDTLLAASILEAARLKPIAAFSIPQAAPSDRVVGGYLVPGRTNYVIDTYALNVRNPYWGKDSAEYRPSRFLERKAADTRYHYWRFGFGPRQCLGKYLADIMIRVIVARLVGGYQLNLTPTSSWDKNPSVWIAHPDTEILCEKIME</sequence>
<proteinExistence type="inferred from homology"/>
<dbReference type="Gene3D" id="1.10.630.10">
    <property type="entry name" value="Cytochrome P450"/>
    <property type="match status" value="1"/>
</dbReference>
<dbReference type="InterPro" id="IPR001128">
    <property type="entry name" value="Cyt_P450"/>
</dbReference>
<dbReference type="EMBL" id="KI912115">
    <property type="protein sequence ID" value="ETS77616.1"/>
    <property type="molecule type" value="Genomic_DNA"/>
</dbReference>
<evidence type="ECO:0000313" key="8">
    <source>
        <dbReference type="EMBL" id="ETS77616.1"/>
    </source>
</evidence>
<dbReference type="PROSITE" id="PS00086">
    <property type="entry name" value="CYTOCHROME_P450"/>
    <property type="match status" value="1"/>
</dbReference>
<dbReference type="Proteomes" id="UP000030651">
    <property type="component" value="Unassembled WGS sequence"/>
</dbReference>
<comment type="similarity">
    <text evidence="1 7">Belongs to the cytochrome P450 family.</text>
</comment>
<dbReference type="AlphaFoldDB" id="W3WXK2"/>
<dbReference type="InterPro" id="IPR002401">
    <property type="entry name" value="Cyt_P450_E_grp-I"/>
</dbReference>
<evidence type="ECO:0008006" key="10">
    <source>
        <dbReference type="Google" id="ProtNLM"/>
    </source>
</evidence>
<dbReference type="OMA" id="QCMGRYV"/>
<keyword evidence="7" id="KW-0503">Monooxygenase</keyword>
<dbReference type="eggNOG" id="KOG0157">
    <property type="taxonomic scope" value="Eukaryota"/>
</dbReference>
<reference evidence="9" key="1">
    <citation type="journal article" date="2015" name="BMC Genomics">
        <title>Genomic and transcriptomic analysis of the endophytic fungus Pestalotiopsis fici reveals its lifestyle and high potential for synthesis of natural products.</title>
        <authorList>
            <person name="Wang X."/>
            <person name="Zhang X."/>
            <person name="Liu L."/>
            <person name="Xiang M."/>
            <person name="Wang W."/>
            <person name="Sun X."/>
            <person name="Che Y."/>
            <person name="Guo L."/>
            <person name="Liu G."/>
            <person name="Guo L."/>
            <person name="Wang C."/>
            <person name="Yin W.B."/>
            <person name="Stadler M."/>
            <person name="Zhang X."/>
            <person name="Liu X."/>
        </authorList>
    </citation>
    <scope>NUCLEOTIDE SEQUENCE [LARGE SCALE GENOMIC DNA]</scope>
    <source>
        <strain evidence="9">W106-1 / CGMCC3.15140</strain>
    </source>
</reference>
<evidence type="ECO:0000256" key="6">
    <source>
        <dbReference type="PIRSR" id="PIRSR602401-1"/>
    </source>
</evidence>
<dbReference type="InParanoid" id="W3WXK2"/>
<evidence type="ECO:0000313" key="9">
    <source>
        <dbReference type="Proteomes" id="UP000030651"/>
    </source>
</evidence>
<gene>
    <name evidence="8" type="ORF">PFICI_09678</name>
</gene>
<dbReference type="Pfam" id="PF00067">
    <property type="entry name" value="p450"/>
    <property type="match status" value="1"/>
</dbReference>
<keyword evidence="4 7" id="KW-0560">Oxidoreductase</keyword>
<dbReference type="PANTHER" id="PTHR24289">
    <property type="entry name" value="STEROID 17-ALPHA-HYDROXYLASE/17,20 LYASE"/>
    <property type="match status" value="1"/>
</dbReference>
<evidence type="ECO:0000256" key="5">
    <source>
        <dbReference type="ARBA" id="ARBA00023004"/>
    </source>
</evidence>
<evidence type="ECO:0000256" key="2">
    <source>
        <dbReference type="ARBA" id="ARBA00022617"/>
    </source>
</evidence>
<dbReference type="PRINTS" id="PR00463">
    <property type="entry name" value="EP450I"/>
</dbReference>
<evidence type="ECO:0000256" key="3">
    <source>
        <dbReference type="ARBA" id="ARBA00022723"/>
    </source>
</evidence>
<dbReference type="OrthoDB" id="2789670at2759"/>
<dbReference type="InterPro" id="IPR036396">
    <property type="entry name" value="Cyt_P450_sf"/>
</dbReference>
<dbReference type="GO" id="GO:0020037">
    <property type="term" value="F:heme binding"/>
    <property type="evidence" value="ECO:0007669"/>
    <property type="project" value="InterPro"/>
</dbReference>
<dbReference type="SUPFAM" id="SSF48264">
    <property type="entry name" value="Cytochrome P450"/>
    <property type="match status" value="1"/>
</dbReference>
<dbReference type="HOGENOM" id="CLU_042557_1_0_1"/>
<comment type="cofactor">
    <cofactor evidence="6">
        <name>heme</name>
        <dbReference type="ChEBI" id="CHEBI:30413"/>
    </cofactor>
</comment>
<evidence type="ECO:0000256" key="4">
    <source>
        <dbReference type="ARBA" id="ARBA00023002"/>
    </source>
</evidence>
<dbReference type="GO" id="GO:0016705">
    <property type="term" value="F:oxidoreductase activity, acting on paired donors, with incorporation or reduction of molecular oxygen"/>
    <property type="evidence" value="ECO:0007669"/>
    <property type="project" value="InterPro"/>
</dbReference>
<evidence type="ECO:0000256" key="1">
    <source>
        <dbReference type="ARBA" id="ARBA00010617"/>
    </source>
</evidence>
<name>W3WXK2_PESFW</name>
<keyword evidence="5 6" id="KW-0408">Iron</keyword>
<keyword evidence="9" id="KW-1185">Reference proteome</keyword>
<accession>W3WXK2</accession>